<gene>
    <name evidence="2" type="ORF">Tco_0748899</name>
</gene>
<name>A0ABQ4Z0B8_9ASTR</name>
<evidence type="ECO:0000313" key="2">
    <source>
        <dbReference type="EMBL" id="GJS82358.1"/>
    </source>
</evidence>
<dbReference type="CDD" id="cd09272">
    <property type="entry name" value="RNase_HI_RT_Ty1"/>
    <property type="match status" value="1"/>
</dbReference>
<dbReference type="PANTHER" id="PTHR11439">
    <property type="entry name" value="GAG-POL-RELATED RETROTRANSPOSON"/>
    <property type="match status" value="1"/>
</dbReference>
<feature type="domain" description="Replication protein A 70 kDa DNA-binding subunit B/D first OB fold" evidence="1">
    <location>
        <begin position="356"/>
        <end position="456"/>
    </location>
</feature>
<accession>A0ABQ4Z0B8</accession>
<keyword evidence="3" id="KW-1185">Reference proteome</keyword>
<dbReference type="Pfam" id="PF02721">
    <property type="entry name" value="DUF223"/>
    <property type="match status" value="1"/>
</dbReference>
<organism evidence="2 3">
    <name type="scientific">Tanacetum coccineum</name>
    <dbReference type="NCBI Taxonomy" id="301880"/>
    <lineage>
        <taxon>Eukaryota</taxon>
        <taxon>Viridiplantae</taxon>
        <taxon>Streptophyta</taxon>
        <taxon>Embryophyta</taxon>
        <taxon>Tracheophyta</taxon>
        <taxon>Spermatophyta</taxon>
        <taxon>Magnoliopsida</taxon>
        <taxon>eudicotyledons</taxon>
        <taxon>Gunneridae</taxon>
        <taxon>Pentapetalae</taxon>
        <taxon>asterids</taxon>
        <taxon>campanulids</taxon>
        <taxon>Asterales</taxon>
        <taxon>Asteraceae</taxon>
        <taxon>Asteroideae</taxon>
        <taxon>Anthemideae</taxon>
        <taxon>Anthemidinae</taxon>
        <taxon>Tanacetum</taxon>
    </lineage>
</organism>
<dbReference type="InterPro" id="IPR003871">
    <property type="entry name" value="RFA1B/D_OB_1st"/>
</dbReference>
<dbReference type="Gene3D" id="2.40.50.140">
    <property type="entry name" value="Nucleic acid-binding proteins"/>
    <property type="match status" value="1"/>
</dbReference>
<reference evidence="2" key="1">
    <citation type="journal article" date="2022" name="Int. J. Mol. Sci.">
        <title>Draft Genome of Tanacetum Coccineum: Genomic Comparison of Closely Related Tanacetum-Family Plants.</title>
        <authorList>
            <person name="Yamashiro T."/>
            <person name="Shiraishi A."/>
            <person name="Nakayama K."/>
            <person name="Satake H."/>
        </authorList>
    </citation>
    <scope>NUCLEOTIDE SEQUENCE</scope>
</reference>
<dbReference type="PANTHER" id="PTHR11439:SF496">
    <property type="entry name" value="RNA-DIRECTED DNA POLYMERASE"/>
    <property type="match status" value="1"/>
</dbReference>
<protein>
    <submittedName>
        <fullName evidence="2">Retrotransposon protein, putative, ty1-copia subclass</fullName>
    </submittedName>
</protein>
<dbReference type="InterPro" id="IPR012340">
    <property type="entry name" value="NA-bd_OB-fold"/>
</dbReference>
<reference evidence="2" key="2">
    <citation type="submission" date="2022-01" db="EMBL/GenBank/DDBJ databases">
        <authorList>
            <person name="Yamashiro T."/>
            <person name="Shiraishi A."/>
            <person name="Satake H."/>
            <person name="Nakayama K."/>
        </authorList>
    </citation>
    <scope>NUCLEOTIDE SEQUENCE</scope>
</reference>
<dbReference type="Proteomes" id="UP001151760">
    <property type="component" value="Unassembled WGS sequence"/>
</dbReference>
<sequence length="590" mass="66775">MASATRAIGSSNVNGDSVDDSTKRYVDKALAGIRRGMEEMLNQIAGISLQNQVVNRACNMPQTQYSRMTKVEFLKFSAAYILGIKIYRDRSRRLIGLCQSAYIEKILKRFHMENFKRESIPMQEKLKLSKSQGASTPAELKRMQNVPYASVVGSIMYVVRCTCPHVAFAQNITSRFQQNPCDLDWTALGVSCYTDTGYLTDADDLKSQTGYVFVLNGCAVEWKSTKQSIFVTSSAEAEYIAAYDASKEVVWVRKFISRLVVVPIIEEPIKIHFRAKVQYLREVIEYGDIKLEKVHTDDNLAYPFTKALAVPKHSEHTKNIRMLPASSLMNTAVTSKPTPKATNKGKMISLEGGTISLKDIKPTHTNKTIEVRVYQKWTAMNVTTKEASNFFCIQLDKEGNAIQANMDVKDTEYFDRLLQLNSAYRISRFSCTDTKNRQRTLDNKTTLIFRKYTSIDPIANNEFPEHYFKFIAYNEVELRADVKGAPLTDFINPLAPLQIQRQPFNTDEQKLLLSGATLKRHSTTLPDAKYRKYTMRNVTDPDEDEQILLVGSAVLGGRRSHNSGHQLHCWGLDRKTEKEEGVGHVGLCIA</sequence>
<comment type="caution">
    <text evidence="2">The sequence shown here is derived from an EMBL/GenBank/DDBJ whole genome shotgun (WGS) entry which is preliminary data.</text>
</comment>
<evidence type="ECO:0000259" key="1">
    <source>
        <dbReference type="Pfam" id="PF02721"/>
    </source>
</evidence>
<dbReference type="SUPFAM" id="SSF50249">
    <property type="entry name" value="Nucleic acid-binding proteins"/>
    <property type="match status" value="1"/>
</dbReference>
<proteinExistence type="predicted"/>
<dbReference type="EMBL" id="BQNB010010818">
    <property type="protein sequence ID" value="GJS82358.1"/>
    <property type="molecule type" value="Genomic_DNA"/>
</dbReference>
<evidence type="ECO:0000313" key="3">
    <source>
        <dbReference type="Proteomes" id="UP001151760"/>
    </source>
</evidence>